<evidence type="ECO:0000313" key="2">
    <source>
        <dbReference type="Proteomes" id="UP000054565"/>
    </source>
</evidence>
<accession>A0A0J6XZC2</accession>
<name>A0A0J6XZC2_COCIT</name>
<dbReference type="EMBL" id="DS028093">
    <property type="protein sequence ID" value="KMP00124.1"/>
    <property type="molecule type" value="Genomic_DNA"/>
</dbReference>
<sequence>MRSGLKKLDQQRTLGTIYIPHPTDPDEPVKPIRYRTGSMVSQSRAIHSQRTRYAVFSLKYAYGTVLSRSPAPEIDTFPCRKCWIFAFAEQLKSLYMFSIHDNLLETFVREQIARERKSRIRSTFHVLLSILDFGFCIPGFGLCDSHTAALSYLHPLALHFQGMMDLRVVGQLLSGQGMEVVSALKQFTIGHASVLK</sequence>
<dbReference type="AlphaFoldDB" id="A0A0J6XZC2"/>
<proteinExistence type="predicted"/>
<reference evidence="2" key="1">
    <citation type="journal article" date="2010" name="Genome Res.">
        <title>Population genomic sequencing of Coccidioides fungi reveals recent hybridization and transposon control.</title>
        <authorList>
            <person name="Neafsey D.E."/>
            <person name="Barker B.M."/>
            <person name="Sharpton T.J."/>
            <person name="Stajich J.E."/>
            <person name="Park D.J."/>
            <person name="Whiston E."/>
            <person name="Hung C.-Y."/>
            <person name="McMahan C."/>
            <person name="White J."/>
            <person name="Sykes S."/>
            <person name="Heiman D."/>
            <person name="Young S."/>
            <person name="Zeng Q."/>
            <person name="Abouelleil A."/>
            <person name="Aftuck L."/>
            <person name="Bessette D."/>
            <person name="Brown A."/>
            <person name="FitzGerald M."/>
            <person name="Lui A."/>
            <person name="Macdonald J.P."/>
            <person name="Priest M."/>
            <person name="Orbach M.J."/>
            <person name="Galgiani J.N."/>
            <person name="Kirkland T.N."/>
            <person name="Cole G.T."/>
            <person name="Birren B.W."/>
            <person name="Henn M.R."/>
            <person name="Taylor J.W."/>
            <person name="Rounsley S.D."/>
        </authorList>
    </citation>
    <scope>NUCLEOTIDE SEQUENCE [LARGE SCALE GENOMIC DNA]</scope>
    <source>
        <strain evidence="2">RMSCC 2394</strain>
    </source>
</reference>
<organism evidence="1 2">
    <name type="scientific">Coccidioides immitis RMSCC 2394</name>
    <dbReference type="NCBI Taxonomy" id="404692"/>
    <lineage>
        <taxon>Eukaryota</taxon>
        <taxon>Fungi</taxon>
        <taxon>Dikarya</taxon>
        <taxon>Ascomycota</taxon>
        <taxon>Pezizomycotina</taxon>
        <taxon>Eurotiomycetes</taxon>
        <taxon>Eurotiomycetidae</taxon>
        <taxon>Onygenales</taxon>
        <taxon>Onygenaceae</taxon>
        <taxon>Coccidioides</taxon>
    </lineage>
</organism>
<gene>
    <name evidence="1" type="ORF">CIRG_00265</name>
</gene>
<dbReference type="Proteomes" id="UP000054565">
    <property type="component" value="Unassembled WGS sequence"/>
</dbReference>
<protein>
    <submittedName>
        <fullName evidence="1">Uncharacterized protein</fullName>
    </submittedName>
</protein>
<evidence type="ECO:0000313" key="1">
    <source>
        <dbReference type="EMBL" id="KMP00124.1"/>
    </source>
</evidence>